<organism evidence="2 3">
    <name type="scientific">Amycolatopsis plumensis</name>
    <dbReference type="NCBI Taxonomy" id="236508"/>
    <lineage>
        <taxon>Bacteria</taxon>
        <taxon>Bacillati</taxon>
        <taxon>Actinomycetota</taxon>
        <taxon>Actinomycetes</taxon>
        <taxon>Pseudonocardiales</taxon>
        <taxon>Pseudonocardiaceae</taxon>
        <taxon>Amycolatopsis</taxon>
    </lineage>
</organism>
<dbReference type="RefSeq" id="WP_378200426.1">
    <property type="nucleotide sequence ID" value="NZ_JBHMBK010000026.1"/>
</dbReference>
<reference evidence="2 3" key="1">
    <citation type="submission" date="2024-09" db="EMBL/GenBank/DDBJ databases">
        <authorList>
            <person name="Sun Q."/>
            <person name="Mori K."/>
        </authorList>
    </citation>
    <scope>NUCLEOTIDE SEQUENCE [LARGE SCALE GENOMIC DNA]</scope>
    <source>
        <strain evidence="2 3">JCM 13852</strain>
    </source>
</reference>
<keyword evidence="3" id="KW-1185">Reference proteome</keyword>
<feature type="region of interest" description="Disordered" evidence="1">
    <location>
        <begin position="1"/>
        <end position="30"/>
    </location>
</feature>
<feature type="compositionally biased region" description="Acidic residues" evidence="1">
    <location>
        <begin position="1"/>
        <end position="10"/>
    </location>
</feature>
<name>A0ABV5UCK8_9PSEU</name>
<gene>
    <name evidence="2" type="ORF">ACFFTO_29970</name>
</gene>
<sequence length="62" mass="7255">MSDNVAEETTPDATLDRDFEQLSQQREIGEPLTDEDWAAAHRVVNAYWPRFGTPRPLPDRWR</sequence>
<comment type="caution">
    <text evidence="2">The sequence shown here is derived from an EMBL/GenBank/DDBJ whole genome shotgun (WGS) entry which is preliminary data.</text>
</comment>
<protein>
    <submittedName>
        <fullName evidence="2">Uncharacterized protein</fullName>
    </submittedName>
</protein>
<evidence type="ECO:0000313" key="3">
    <source>
        <dbReference type="Proteomes" id="UP001589535"/>
    </source>
</evidence>
<dbReference type="EMBL" id="JBHMBK010000026">
    <property type="protein sequence ID" value="MFB9688425.1"/>
    <property type="molecule type" value="Genomic_DNA"/>
</dbReference>
<evidence type="ECO:0000256" key="1">
    <source>
        <dbReference type="SAM" id="MobiDB-lite"/>
    </source>
</evidence>
<accession>A0ABV5UCK8</accession>
<dbReference type="Proteomes" id="UP001589535">
    <property type="component" value="Unassembled WGS sequence"/>
</dbReference>
<evidence type="ECO:0000313" key="2">
    <source>
        <dbReference type="EMBL" id="MFB9688425.1"/>
    </source>
</evidence>
<proteinExistence type="predicted"/>